<dbReference type="GO" id="GO:0035494">
    <property type="term" value="P:SNARE complex disassembly"/>
    <property type="evidence" value="ECO:0007669"/>
    <property type="project" value="TreeGrafter"/>
</dbReference>
<dbReference type="InterPro" id="IPR000744">
    <property type="entry name" value="NSF_attach"/>
</dbReference>
<comment type="subcellular location">
    <subcellularLocation>
        <location evidence="4">Membrane</location>
        <topology evidence="4">Peripheral membrane protein</topology>
    </subcellularLocation>
</comment>
<proteinExistence type="inferred from homology"/>
<keyword evidence="4" id="KW-0472">Membrane</keyword>
<reference evidence="6" key="1">
    <citation type="submission" date="2021-01" db="EMBL/GenBank/DDBJ databases">
        <authorList>
            <person name="Corre E."/>
            <person name="Pelletier E."/>
            <person name="Niang G."/>
            <person name="Scheremetjew M."/>
            <person name="Finn R."/>
            <person name="Kale V."/>
            <person name="Holt S."/>
            <person name="Cochrane G."/>
            <person name="Meng A."/>
            <person name="Brown T."/>
            <person name="Cohen L."/>
        </authorList>
    </citation>
    <scope>NUCLEOTIDE SEQUENCE</scope>
    <source>
        <strain evidence="6">RCC1693</strain>
    </source>
</reference>
<feature type="region of interest" description="Disordered" evidence="5">
    <location>
        <begin position="321"/>
        <end position="342"/>
    </location>
</feature>
<accession>A0A7S2FN47</accession>
<name>A0A7S2FN47_9STRA</name>
<dbReference type="GO" id="GO:0019905">
    <property type="term" value="F:syntaxin binding"/>
    <property type="evidence" value="ECO:0007669"/>
    <property type="project" value="TreeGrafter"/>
</dbReference>
<keyword evidence="2 4" id="KW-0813">Transport</keyword>
<sequence length="342" mass="39326">MSVVGGGTEVSRIANYERRAHSYLKKVDKALRQFLVPNAPQLKFHDAIDWYHRAARAFIVAGEWQDSAEAYAKASDMCAHMGMAHEAAVFSLRAADAMKKIDPGEAITHYRNAVSLYCELGRFFTAGNIQKGVAQMYEEDHNYEECCESYRQASDYYMGENKEQASNQCLLKVAELSALLERFDYATETFEKVALSARDHNMQLLNVNDYFLRAGLCQLANGGPIRKGLHSHKVLRYYLKKWVSVEYSFVYSREYMFLTNLLDLIPGSDLDHFADHVYNFDNVCKLDLWCLRMLNRVREDIEEDMERKIRKAAKEEVEALRKQEEADGLRRPKAVDFTSGES</sequence>
<dbReference type="Pfam" id="PF14938">
    <property type="entry name" value="SNAP"/>
    <property type="match status" value="1"/>
</dbReference>
<evidence type="ECO:0000313" key="6">
    <source>
        <dbReference type="EMBL" id="CAD9405347.1"/>
    </source>
</evidence>
<comment type="function">
    <text evidence="4">Required for vesicular transport between the endoplasmic reticulum and the Golgi apparatus.</text>
</comment>
<evidence type="ECO:0000256" key="5">
    <source>
        <dbReference type="SAM" id="MobiDB-lite"/>
    </source>
</evidence>
<organism evidence="6">
    <name type="scientific">Florenciella parvula</name>
    <dbReference type="NCBI Taxonomy" id="236787"/>
    <lineage>
        <taxon>Eukaryota</taxon>
        <taxon>Sar</taxon>
        <taxon>Stramenopiles</taxon>
        <taxon>Ochrophyta</taxon>
        <taxon>Dictyochophyceae</taxon>
        <taxon>Florenciellales</taxon>
        <taxon>Florenciella</taxon>
    </lineage>
</organism>
<gene>
    <name evidence="6" type="ORF">FPAR1323_LOCUS6048</name>
</gene>
<dbReference type="CDD" id="cd15832">
    <property type="entry name" value="SNAP"/>
    <property type="match status" value="1"/>
</dbReference>
<dbReference type="AlphaFoldDB" id="A0A7S2FN47"/>
<dbReference type="InterPro" id="IPR011990">
    <property type="entry name" value="TPR-like_helical_dom_sf"/>
</dbReference>
<dbReference type="SUPFAM" id="SSF48452">
    <property type="entry name" value="TPR-like"/>
    <property type="match status" value="1"/>
</dbReference>
<dbReference type="PANTHER" id="PTHR13768:SF8">
    <property type="entry name" value="ALPHA-SOLUBLE NSF ATTACHMENT PROTEIN"/>
    <property type="match status" value="1"/>
</dbReference>
<dbReference type="GO" id="GO:0005483">
    <property type="term" value="F:soluble NSF attachment protein activity"/>
    <property type="evidence" value="ECO:0007669"/>
    <property type="project" value="TreeGrafter"/>
</dbReference>
<dbReference type="GO" id="GO:0006886">
    <property type="term" value="P:intracellular protein transport"/>
    <property type="evidence" value="ECO:0007669"/>
    <property type="project" value="UniProtKB-UniRule"/>
</dbReference>
<dbReference type="PANTHER" id="PTHR13768">
    <property type="entry name" value="SOLUBLE NSF ATTACHMENT PROTEIN SNAP"/>
    <property type="match status" value="1"/>
</dbReference>
<evidence type="ECO:0000256" key="2">
    <source>
        <dbReference type="ARBA" id="ARBA00022448"/>
    </source>
</evidence>
<keyword evidence="4" id="KW-0931">ER-Golgi transport</keyword>
<comment type="similarity">
    <text evidence="1 4">Belongs to the SNAP family.</text>
</comment>
<dbReference type="PRINTS" id="PR00448">
    <property type="entry name" value="NSFATTACHMNT"/>
</dbReference>
<dbReference type="GO" id="GO:0031201">
    <property type="term" value="C:SNARE complex"/>
    <property type="evidence" value="ECO:0007669"/>
    <property type="project" value="TreeGrafter"/>
</dbReference>
<protein>
    <recommendedName>
        <fullName evidence="7">Alpha-soluble NSF attachment protein</fullName>
    </recommendedName>
</protein>
<keyword evidence="3 4" id="KW-0653">Protein transport</keyword>
<evidence type="ECO:0000256" key="4">
    <source>
        <dbReference type="RuleBase" id="RU367013"/>
    </source>
</evidence>
<dbReference type="GO" id="GO:0005774">
    <property type="term" value="C:vacuolar membrane"/>
    <property type="evidence" value="ECO:0007669"/>
    <property type="project" value="TreeGrafter"/>
</dbReference>
<evidence type="ECO:0000256" key="3">
    <source>
        <dbReference type="ARBA" id="ARBA00022927"/>
    </source>
</evidence>
<evidence type="ECO:0008006" key="7">
    <source>
        <dbReference type="Google" id="ProtNLM"/>
    </source>
</evidence>
<dbReference type="Gene3D" id="1.25.40.10">
    <property type="entry name" value="Tetratricopeptide repeat domain"/>
    <property type="match status" value="1"/>
</dbReference>
<dbReference type="EMBL" id="HBGT01011055">
    <property type="protein sequence ID" value="CAD9405347.1"/>
    <property type="molecule type" value="Transcribed_RNA"/>
</dbReference>
<evidence type="ECO:0000256" key="1">
    <source>
        <dbReference type="ARBA" id="ARBA00010050"/>
    </source>
</evidence>
<feature type="compositionally biased region" description="Basic and acidic residues" evidence="5">
    <location>
        <begin position="321"/>
        <end position="334"/>
    </location>
</feature>